<reference evidence="13" key="1">
    <citation type="journal article" date="2016" name="Nature">
        <title>The genome of the seagrass Zostera marina reveals angiosperm adaptation to the sea.</title>
        <authorList>
            <person name="Olsen J.L."/>
            <person name="Rouze P."/>
            <person name="Verhelst B."/>
            <person name="Lin Y.-C."/>
            <person name="Bayer T."/>
            <person name="Collen J."/>
            <person name="Dattolo E."/>
            <person name="De Paoli E."/>
            <person name="Dittami S."/>
            <person name="Maumus F."/>
            <person name="Michel G."/>
            <person name="Kersting A."/>
            <person name="Lauritano C."/>
            <person name="Lohaus R."/>
            <person name="Toepel M."/>
            <person name="Tonon T."/>
            <person name="Vanneste K."/>
            <person name="Amirebrahimi M."/>
            <person name="Brakel J."/>
            <person name="Bostroem C."/>
            <person name="Chovatia M."/>
            <person name="Grimwood J."/>
            <person name="Jenkins J.W."/>
            <person name="Jueterbock A."/>
            <person name="Mraz A."/>
            <person name="Stam W.T."/>
            <person name="Tice H."/>
            <person name="Bornberg-Bauer E."/>
            <person name="Green P.J."/>
            <person name="Pearson G.A."/>
            <person name="Procaccini G."/>
            <person name="Duarte C.M."/>
            <person name="Schmutz J."/>
            <person name="Reusch T.B.H."/>
            <person name="Van de Peer Y."/>
        </authorList>
    </citation>
    <scope>NUCLEOTIDE SEQUENCE [LARGE SCALE GENOMIC DNA]</scope>
    <source>
        <strain evidence="13">cv. Finnish</strain>
    </source>
</reference>
<dbReference type="STRING" id="29655.A0A0K9P9R5"/>
<keyword evidence="8" id="KW-0804">Transcription</keyword>
<dbReference type="AlphaFoldDB" id="A0A0K9P9R5"/>
<feature type="region of interest" description="Disordered" evidence="10">
    <location>
        <begin position="1"/>
        <end position="28"/>
    </location>
</feature>
<comment type="caution">
    <text evidence="12">The sequence shown here is derived from an EMBL/GenBank/DDBJ whole genome shotgun (WGS) entry which is preliminary data.</text>
</comment>
<evidence type="ECO:0000313" key="13">
    <source>
        <dbReference type="Proteomes" id="UP000036987"/>
    </source>
</evidence>
<keyword evidence="9" id="KW-0539">Nucleus</keyword>
<dbReference type="GO" id="GO:0005737">
    <property type="term" value="C:cytoplasm"/>
    <property type="evidence" value="ECO:0007669"/>
    <property type="project" value="UniProtKB-SubCell"/>
</dbReference>
<organism evidence="12 13">
    <name type="scientific">Zostera marina</name>
    <name type="common">Eelgrass</name>
    <dbReference type="NCBI Taxonomy" id="29655"/>
    <lineage>
        <taxon>Eukaryota</taxon>
        <taxon>Viridiplantae</taxon>
        <taxon>Streptophyta</taxon>
        <taxon>Embryophyta</taxon>
        <taxon>Tracheophyta</taxon>
        <taxon>Spermatophyta</taxon>
        <taxon>Magnoliopsida</taxon>
        <taxon>Liliopsida</taxon>
        <taxon>Zosteraceae</taxon>
        <taxon>Zostera</taxon>
    </lineage>
</organism>
<keyword evidence="12" id="KW-0131">Cell cycle</keyword>
<sequence>MVATRSRKGTVNLEIPKSKPPPPVSVAKDDGYERCRDQRIRENLERMQQLGLADLASKLKSEHQISRTTKRSFIKRTPLLLHSVSRRSSRLQNSSPICYDESDVHVRVKKSRSGKGSMGSIVEMVCEDEIYTEEHEKMLGSCEIHWTLFVDGCGSNGRRIYDQIKGMTCHQCRQKTLGHHTHCSRCEIVQGQFCGDCLYMRYGENVLEANKNPDWICPVCRGICNCSICRSKKNWPPTGSLYRKIFNLGYKSVAHYLIKTRRAKVISEKPTSESPIKENKELSMTVVKKPPQSGEILLLENSVGIPLLQPENSHTEADPHQVTKSNAIEIVKIGESSESHDGSSDLVIPLNIDGNKQQNSLPEKQLGRKKGRKPKSFYANFTPSPDSVAGRLRKRHQQNLP</sequence>
<keyword evidence="13" id="KW-1185">Reference proteome</keyword>
<dbReference type="PANTHER" id="PTHR31169">
    <property type="entry name" value="OS05G0300700 PROTEIN"/>
    <property type="match status" value="1"/>
</dbReference>
<accession>A0A0K9P9R5</accession>
<keyword evidence="6" id="KW-0832">Ubl conjugation</keyword>
<dbReference type="EMBL" id="LFYR01001077">
    <property type="protein sequence ID" value="KMZ65002.1"/>
    <property type="molecule type" value="Genomic_DNA"/>
</dbReference>
<evidence type="ECO:0000256" key="4">
    <source>
        <dbReference type="ARBA" id="ARBA00022499"/>
    </source>
</evidence>
<dbReference type="InterPro" id="IPR040221">
    <property type="entry name" value="CDCA7/CDA7L"/>
</dbReference>
<dbReference type="OrthoDB" id="298344at2759"/>
<dbReference type="Pfam" id="PF10497">
    <property type="entry name" value="zf-4CXXC_R1"/>
    <property type="match status" value="1"/>
</dbReference>
<evidence type="ECO:0000259" key="11">
    <source>
        <dbReference type="Pfam" id="PF10497"/>
    </source>
</evidence>
<feature type="domain" description="Zinc-finger" evidence="11">
    <location>
        <begin position="161"/>
        <end position="257"/>
    </location>
</feature>
<gene>
    <name evidence="12" type="ORF">ZOSMA_33G00320</name>
</gene>
<dbReference type="GO" id="GO:0006355">
    <property type="term" value="P:regulation of DNA-templated transcription"/>
    <property type="evidence" value="ECO:0007669"/>
    <property type="project" value="InterPro"/>
</dbReference>
<proteinExistence type="predicted"/>
<protein>
    <submittedName>
        <fullName evidence="12">Cell division cycle-associated 7-like protein</fullName>
    </submittedName>
</protein>
<dbReference type="InterPro" id="IPR018866">
    <property type="entry name" value="Znf-4CXXC_R1"/>
</dbReference>
<keyword evidence="3" id="KW-0963">Cytoplasm</keyword>
<evidence type="ECO:0000256" key="6">
    <source>
        <dbReference type="ARBA" id="ARBA00022843"/>
    </source>
</evidence>
<comment type="subcellular location">
    <subcellularLocation>
        <location evidence="2">Cytoplasm</location>
    </subcellularLocation>
    <subcellularLocation>
        <location evidence="1">Nucleus</location>
    </subcellularLocation>
</comment>
<dbReference type="PANTHER" id="PTHR31169:SF23">
    <property type="entry name" value="OS03G0572250 PROTEIN"/>
    <property type="match status" value="1"/>
</dbReference>
<evidence type="ECO:0000256" key="7">
    <source>
        <dbReference type="ARBA" id="ARBA00023015"/>
    </source>
</evidence>
<evidence type="ECO:0000256" key="9">
    <source>
        <dbReference type="ARBA" id="ARBA00023242"/>
    </source>
</evidence>
<feature type="compositionally biased region" description="Basic residues" evidence="10">
    <location>
        <begin position="391"/>
        <end position="401"/>
    </location>
</feature>
<evidence type="ECO:0000256" key="2">
    <source>
        <dbReference type="ARBA" id="ARBA00004496"/>
    </source>
</evidence>
<keyword evidence="12" id="KW-0132">Cell division</keyword>
<dbReference type="GO" id="GO:0005634">
    <property type="term" value="C:nucleus"/>
    <property type="evidence" value="ECO:0000318"/>
    <property type="project" value="GO_Central"/>
</dbReference>
<keyword evidence="4" id="KW-1017">Isopeptide bond</keyword>
<evidence type="ECO:0000313" key="12">
    <source>
        <dbReference type="EMBL" id="KMZ65002.1"/>
    </source>
</evidence>
<keyword evidence="5" id="KW-0597">Phosphoprotein</keyword>
<evidence type="ECO:0000256" key="3">
    <source>
        <dbReference type="ARBA" id="ARBA00022490"/>
    </source>
</evidence>
<keyword evidence="7" id="KW-0805">Transcription regulation</keyword>
<dbReference type="GO" id="GO:0051301">
    <property type="term" value="P:cell division"/>
    <property type="evidence" value="ECO:0007669"/>
    <property type="project" value="UniProtKB-KW"/>
</dbReference>
<dbReference type="Proteomes" id="UP000036987">
    <property type="component" value="Unassembled WGS sequence"/>
</dbReference>
<evidence type="ECO:0000256" key="10">
    <source>
        <dbReference type="SAM" id="MobiDB-lite"/>
    </source>
</evidence>
<evidence type="ECO:0000256" key="1">
    <source>
        <dbReference type="ARBA" id="ARBA00004123"/>
    </source>
</evidence>
<evidence type="ECO:0000256" key="8">
    <source>
        <dbReference type="ARBA" id="ARBA00023163"/>
    </source>
</evidence>
<name>A0A0K9P9R5_ZOSMR</name>
<evidence type="ECO:0000256" key="5">
    <source>
        <dbReference type="ARBA" id="ARBA00022553"/>
    </source>
</evidence>
<feature type="region of interest" description="Disordered" evidence="10">
    <location>
        <begin position="335"/>
        <end position="401"/>
    </location>
</feature>